<feature type="transmembrane region" description="Helical" evidence="10">
    <location>
        <begin position="215"/>
        <end position="237"/>
    </location>
</feature>
<dbReference type="InterPro" id="IPR005135">
    <property type="entry name" value="Endo/exonuclease/phosphatase"/>
</dbReference>
<dbReference type="InterPro" id="IPR010291">
    <property type="entry name" value="Ion_channel_UNC-93"/>
</dbReference>
<evidence type="ECO:0000256" key="3">
    <source>
        <dbReference type="ARBA" id="ARBA00022692"/>
    </source>
</evidence>
<comment type="similarity">
    <text evidence="2">Belongs to the unc-93 family.</text>
</comment>
<feature type="domain" description="Endonuclease/exonuclease/phosphatase" evidence="11">
    <location>
        <begin position="385"/>
        <end position="695"/>
    </location>
</feature>
<feature type="region of interest" description="Disordered" evidence="9">
    <location>
        <begin position="593"/>
        <end position="629"/>
    </location>
</feature>
<organism evidence="12 13">
    <name type="scientific">Oikopleura dioica</name>
    <name type="common">Tunicate</name>
    <dbReference type="NCBI Taxonomy" id="34765"/>
    <lineage>
        <taxon>Eukaryota</taxon>
        <taxon>Metazoa</taxon>
        <taxon>Chordata</taxon>
        <taxon>Tunicata</taxon>
        <taxon>Appendicularia</taxon>
        <taxon>Copelata</taxon>
        <taxon>Oikopleuridae</taxon>
        <taxon>Oikopleura</taxon>
    </lineage>
</organism>
<keyword evidence="5 10" id="KW-0472">Membrane</keyword>
<evidence type="ECO:0000256" key="2">
    <source>
        <dbReference type="ARBA" id="ARBA00009172"/>
    </source>
</evidence>
<dbReference type="InterPro" id="IPR051617">
    <property type="entry name" value="UNC-93-like_regulator"/>
</dbReference>
<keyword evidence="4 10" id="KW-1133">Transmembrane helix</keyword>
<dbReference type="Pfam" id="PF03372">
    <property type="entry name" value="Exo_endo_phos"/>
    <property type="match status" value="1"/>
</dbReference>
<protein>
    <recommendedName>
        <fullName evidence="7">UNC93-like protein MFSD11</fullName>
    </recommendedName>
    <alternativeName>
        <fullName evidence="8">Major facilitator superfamily domain-containing protein 11</fullName>
    </alternativeName>
</protein>
<feature type="compositionally biased region" description="Basic and acidic residues" evidence="9">
    <location>
        <begin position="692"/>
        <end position="706"/>
    </location>
</feature>
<dbReference type="SUPFAM" id="SSF56219">
    <property type="entry name" value="DNase I-like"/>
    <property type="match status" value="1"/>
</dbReference>
<keyword evidence="6" id="KW-0325">Glycoprotein</keyword>
<evidence type="ECO:0000256" key="7">
    <source>
        <dbReference type="ARBA" id="ARBA00040302"/>
    </source>
</evidence>
<evidence type="ECO:0000256" key="1">
    <source>
        <dbReference type="ARBA" id="ARBA00004141"/>
    </source>
</evidence>
<evidence type="ECO:0000259" key="11">
    <source>
        <dbReference type="Pfam" id="PF03372"/>
    </source>
</evidence>
<evidence type="ECO:0000313" key="13">
    <source>
        <dbReference type="Proteomes" id="UP001158576"/>
    </source>
</evidence>
<feature type="transmembrane region" description="Helical" evidence="10">
    <location>
        <begin position="34"/>
        <end position="53"/>
    </location>
</feature>
<feature type="transmembrane region" description="Helical" evidence="10">
    <location>
        <begin position="65"/>
        <end position="83"/>
    </location>
</feature>
<reference evidence="12 13" key="1">
    <citation type="submission" date="2021-04" db="EMBL/GenBank/DDBJ databases">
        <authorList>
            <person name="Bliznina A."/>
        </authorList>
    </citation>
    <scope>NUCLEOTIDE SEQUENCE [LARGE SCALE GENOMIC DNA]</scope>
</reference>
<dbReference type="Gene3D" id="3.60.10.10">
    <property type="entry name" value="Endonuclease/exonuclease/phosphatase"/>
    <property type="match status" value="1"/>
</dbReference>
<proteinExistence type="inferred from homology"/>
<evidence type="ECO:0000313" key="12">
    <source>
        <dbReference type="EMBL" id="CAG5095051.1"/>
    </source>
</evidence>
<evidence type="ECO:0000256" key="9">
    <source>
        <dbReference type="SAM" id="MobiDB-lite"/>
    </source>
</evidence>
<dbReference type="InterPro" id="IPR036691">
    <property type="entry name" value="Endo/exonu/phosph_ase_sf"/>
</dbReference>
<dbReference type="SUPFAM" id="SSF103473">
    <property type="entry name" value="MFS general substrate transporter"/>
    <property type="match status" value="1"/>
</dbReference>
<evidence type="ECO:0000256" key="6">
    <source>
        <dbReference type="ARBA" id="ARBA00023180"/>
    </source>
</evidence>
<sequence length="706" mass="78849">MCTGFTLLFTAFQTGSQVSELVFSSYDKQHGTSINAYYGAVVLYIVFAMANWISPSIISLLGSKLALIAGAACFVLYLSMFLYPSNAVLYLYSTLIGFGAATLWTAQGNLMVSYSRKDTMDRNANIAWGFQQTAMIIGPLYTSRNEPFNLSQALEAFKNAFRIATTRQMGLLMVTQAYTDPGSACRTYAPYIPFYVLAFPTSVGSTEALPDPKSLVGIAGLMIGTGEVSGAIGWGIVNKWAKMWGRGIVIISSTFCHLAAFVILFLCIPDDAPFGKNTTEPTYIPPTEALICITGVLIGIGDSGFNTQIMGILGQLYPEDSAPAFALYKFSQSFTAAIGFFYSSVLTLPWQILIQAQEYADRCSHLYGHLASKKQLLKWPVRWSKISDEIKELDSDVLCLQEVQCSSYENEVRRSLKSSPIWCLNSLPFLERMRYNCRYLQKRNLPDGSLIAFKEGIFKKVLAKEIHMWHPDKCPTGQIGLLVLLQHLKSGKMILVSTTHLVFNPYRGDWKLKQIMEILAEMHEIIRQYGQKPAVVLCGDFNSQPHSSLVQFLLKKKFDLSGIRARDIAQQDFDFSSRFNYYGRRHSHVGREEVDEDFLSTTGLQKNSTIEQKPQSATPESAETNDDQPSSIISHQIDLKNAYEGAEDFKTAVTSDEAVHVDYILYGSEELRVLSRRELPPTPTPIPNENDGSDHHSLSVEFHFKS</sequence>
<dbReference type="PANTHER" id="PTHR23294:SF0">
    <property type="entry name" value="UNC93-LIKE PROTEIN MFSD11"/>
    <property type="match status" value="1"/>
</dbReference>
<keyword evidence="3 10" id="KW-0812">Transmembrane</keyword>
<keyword evidence="13" id="KW-1185">Reference proteome</keyword>
<feature type="region of interest" description="Disordered" evidence="9">
    <location>
        <begin position="677"/>
        <end position="706"/>
    </location>
</feature>
<dbReference type="EMBL" id="OU015569">
    <property type="protein sequence ID" value="CAG5095051.1"/>
    <property type="molecule type" value="Genomic_DNA"/>
</dbReference>
<evidence type="ECO:0000256" key="5">
    <source>
        <dbReference type="ARBA" id="ARBA00023136"/>
    </source>
</evidence>
<feature type="transmembrane region" description="Helical" evidence="10">
    <location>
        <begin position="243"/>
        <end position="268"/>
    </location>
</feature>
<evidence type="ECO:0000256" key="4">
    <source>
        <dbReference type="ARBA" id="ARBA00022989"/>
    </source>
</evidence>
<dbReference type="InterPro" id="IPR036259">
    <property type="entry name" value="MFS_trans_sf"/>
</dbReference>
<dbReference type="Proteomes" id="UP001158576">
    <property type="component" value="Chromosome XSR"/>
</dbReference>
<name>A0ABN7SAD2_OIKDI</name>
<feature type="transmembrane region" description="Helical" evidence="10">
    <location>
        <begin position="89"/>
        <end position="112"/>
    </location>
</feature>
<gene>
    <name evidence="12" type="ORF">OKIOD_LOCUS5566</name>
</gene>
<evidence type="ECO:0000256" key="10">
    <source>
        <dbReference type="SAM" id="Phobius"/>
    </source>
</evidence>
<feature type="compositionally biased region" description="Polar residues" evidence="9">
    <location>
        <begin position="599"/>
        <end position="629"/>
    </location>
</feature>
<dbReference type="PANTHER" id="PTHR23294">
    <property type="entry name" value="ET TRANSLATION PRODUCT-RELATED"/>
    <property type="match status" value="1"/>
</dbReference>
<evidence type="ECO:0000256" key="8">
    <source>
        <dbReference type="ARBA" id="ARBA00041910"/>
    </source>
</evidence>
<accession>A0ABN7SAD2</accession>
<dbReference type="Pfam" id="PF05978">
    <property type="entry name" value="UNC-93"/>
    <property type="match status" value="2"/>
</dbReference>
<comment type="subcellular location">
    <subcellularLocation>
        <location evidence="1">Membrane</location>
        <topology evidence="1">Multi-pass membrane protein</topology>
    </subcellularLocation>
</comment>